<proteinExistence type="predicted"/>
<feature type="region of interest" description="Disordered" evidence="2">
    <location>
        <begin position="223"/>
        <end position="349"/>
    </location>
</feature>
<feature type="compositionally biased region" description="Basic and acidic residues" evidence="2">
    <location>
        <begin position="248"/>
        <end position="265"/>
    </location>
</feature>
<feature type="compositionally biased region" description="Basic residues" evidence="2">
    <location>
        <begin position="266"/>
        <end position="278"/>
    </location>
</feature>
<feature type="coiled-coil region" evidence="1">
    <location>
        <begin position="371"/>
        <end position="398"/>
    </location>
</feature>
<feature type="compositionally biased region" description="Basic residues" evidence="2">
    <location>
        <begin position="303"/>
        <end position="314"/>
    </location>
</feature>
<evidence type="ECO:0000256" key="2">
    <source>
        <dbReference type="SAM" id="MobiDB-lite"/>
    </source>
</evidence>
<accession>A0A6G0T159</accession>
<gene>
    <name evidence="3" type="ORF">AGLY_015503</name>
</gene>
<organism evidence="3 4">
    <name type="scientific">Aphis glycines</name>
    <name type="common">Soybean aphid</name>
    <dbReference type="NCBI Taxonomy" id="307491"/>
    <lineage>
        <taxon>Eukaryota</taxon>
        <taxon>Metazoa</taxon>
        <taxon>Ecdysozoa</taxon>
        <taxon>Arthropoda</taxon>
        <taxon>Hexapoda</taxon>
        <taxon>Insecta</taxon>
        <taxon>Pterygota</taxon>
        <taxon>Neoptera</taxon>
        <taxon>Paraneoptera</taxon>
        <taxon>Hemiptera</taxon>
        <taxon>Sternorrhyncha</taxon>
        <taxon>Aphidomorpha</taxon>
        <taxon>Aphidoidea</taxon>
        <taxon>Aphididae</taxon>
        <taxon>Aphidini</taxon>
        <taxon>Aphis</taxon>
        <taxon>Aphis</taxon>
    </lineage>
</organism>
<dbReference type="AlphaFoldDB" id="A0A6G0T159"/>
<evidence type="ECO:0000313" key="3">
    <source>
        <dbReference type="EMBL" id="KAE9524138.1"/>
    </source>
</evidence>
<feature type="compositionally biased region" description="Basic and acidic residues" evidence="2">
    <location>
        <begin position="280"/>
        <end position="302"/>
    </location>
</feature>
<reference evidence="3 4" key="1">
    <citation type="submission" date="2019-08" db="EMBL/GenBank/DDBJ databases">
        <title>The genome of the soybean aphid Biotype 1, its phylome, world population structure and adaptation to the North American continent.</title>
        <authorList>
            <person name="Giordano R."/>
            <person name="Donthu R.K."/>
            <person name="Hernandez A.G."/>
            <person name="Wright C.L."/>
            <person name="Zimin A.V."/>
        </authorList>
    </citation>
    <scope>NUCLEOTIDE SEQUENCE [LARGE SCALE GENOMIC DNA]</scope>
    <source>
        <tissue evidence="3">Whole aphids</tissue>
    </source>
</reference>
<feature type="compositionally biased region" description="Basic and acidic residues" evidence="2">
    <location>
        <begin position="315"/>
        <end position="328"/>
    </location>
</feature>
<feature type="compositionally biased region" description="Basic residues" evidence="2">
    <location>
        <begin position="329"/>
        <end position="343"/>
    </location>
</feature>
<dbReference type="Proteomes" id="UP000475862">
    <property type="component" value="Unassembled WGS sequence"/>
</dbReference>
<name>A0A6G0T159_APHGL</name>
<dbReference type="OrthoDB" id="10345415at2759"/>
<comment type="caution">
    <text evidence="3">The sequence shown here is derived from an EMBL/GenBank/DDBJ whole genome shotgun (WGS) entry which is preliminary data.</text>
</comment>
<feature type="compositionally biased region" description="Polar residues" evidence="2">
    <location>
        <begin position="225"/>
        <end position="247"/>
    </location>
</feature>
<keyword evidence="1" id="KW-0175">Coiled coil</keyword>
<keyword evidence="4" id="KW-1185">Reference proteome</keyword>
<evidence type="ECO:0000256" key="1">
    <source>
        <dbReference type="SAM" id="Coils"/>
    </source>
</evidence>
<protein>
    <submittedName>
        <fullName evidence="3">Uncharacterized protein</fullName>
    </submittedName>
</protein>
<dbReference type="EMBL" id="VYZN01000072">
    <property type="protein sequence ID" value="KAE9524138.1"/>
    <property type="molecule type" value="Genomic_DNA"/>
</dbReference>
<evidence type="ECO:0000313" key="4">
    <source>
        <dbReference type="Proteomes" id="UP000475862"/>
    </source>
</evidence>
<sequence>MEFHNKVTQQAAWDELIHKLSSWKNLAFAYLKSIKDAEPYSDELFNAMKSTNCECHMVLDKILKWILTNALPDNGEIFELLSQEFIESLFSYQRLSESPDRQLVITPNVCRKGRPQYGSDFLSIDLLRSDIKINYETKTNHRILLFENPNRDPPNSNVPIQSKHLNSSSCYSSTLLPYEDTDFRTITSHNPTQCAVKNTLKYTDQDQQEYDNRCTHSFVTKHRQQFTSPTNNYHKTQNININGSRSRSCNEQRCKSKSTDSFENRHKTHHGNRNRSRSRSCNEQRCKSKSTDSLKKKQESRDRTRKKSRSRSPKRKENVNKYKQESRDRMRRKSRSRSRNKSPRWKENAFKRNYHSSFLSKSDFELKRKERMKRNRQCRKLKEELNNVKEKMSNYRAGFHTALSSTSSTATIREIESDSEIEKIQGNEQQALTPVEPHHQNPDKAAKHHPRTSVIVIRPPPPYFMPPRLRLRFPPRPLLRLPPPIMYRPRWMP</sequence>